<reference evidence="3" key="1">
    <citation type="submission" date="2011-05" db="EMBL/GenBank/DDBJ databases">
        <authorList>
            <person name="Richards S.R."/>
            <person name="Qu J."/>
            <person name="Jiang H."/>
            <person name="Jhangiani S.N."/>
            <person name="Agravi P."/>
            <person name="Goodspeed R."/>
            <person name="Gross S."/>
            <person name="Mandapat C."/>
            <person name="Jackson L."/>
            <person name="Mathew T."/>
            <person name="Pu L."/>
            <person name="Thornton R."/>
            <person name="Saada N."/>
            <person name="Wilczek-Boney K.B."/>
            <person name="Lee S."/>
            <person name="Kovar C."/>
            <person name="Wu Y."/>
            <person name="Scherer S.E."/>
            <person name="Worley K.C."/>
            <person name="Muzny D.M."/>
            <person name="Gibbs R."/>
        </authorList>
    </citation>
    <scope>NUCLEOTIDE SEQUENCE</scope>
    <source>
        <strain evidence="3">Brora</strain>
    </source>
</reference>
<protein>
    <submittedName>
        <fullName evidence="2">Uncharacterized protein</fullName>
    </submittedName>
</protein>
<dbReference type="AlphaFoldDB" id="T1J2T9"/>
<keyword evidence="3" id="KW-1185">Reference proteome</keyword>
<evidence type="ECO:0000313" key="3">
    <source>
        <dbReference type="Proteomes" id="UP000014500"/>
    </source>
</evidence>
<evidence type="ECO:0000313" key="2">
    <source>
        <dbReference type="EnsemblMetazoa" id="SMAR007887-PA"/>
    </source>
</evidence>
<dbReference type="EnsemblMetazoa" id="SMAR007887-RA">
    <property type="protein sequence ID" value="SMAR007887-PA"/>
    <property type="gene ID" value="SMAR007887"/>
</dbReference>
<dbReference type="EMBL" id="JH431809">
    <property type="status" value="NOT_ANNOTATED_CDS"/>
    <property type="molecule type" value="Genomic_DNA"/>
</dbReference>
<name>T1J2T9_STRMM</name>
<sequence length="639" mass="72196">MTSTDKTLEITRNSWQNPSPDCNKSTLTSDHIPITTESRFSQTLSTATMFYPVQDIKLEPLDEVPFNDMPTNEPESILPDLDKTSDKSYSIETVPPYQLVIPKPEDEIPPYTIPDPCLTSSKRHLTLPRCHLTLPRPRLTTKRTTSTMPMQRFIDPTLAGQTNDCLIWRGENPVIEKTSKPQTKTVATQCLIDPTLAGKNNNCLVWRQNNCKTPLARKINTQTKATQCFILPTLIGKTDDCLLWRHDNRMIKKNRINATVATQVCMQSANKTTTGIQCKIKPRSVDTGVQCSTKMCSVKTSTDFHGNKMCRNVATQVNLQRNIVPAVLQVSSAIGNIVNPLYIHVPASLNHVFGIVQSFPSLYSAVWPNRLEIVRKDLMDVPCTGETPCKIIVNSDGIARRVTVFRTIQSIFDVSNADQLRDELVRLSDKGRHVFCPGVESWCSDVSNGLVVNVKWPSERLQSKKCLEWYPACINLLKSIVMSGIARCSQCIRLQRYLRNRKPTSVLEEKKRKRKVSISNKQKEKNESERAKGVVLDDEEYEELVKIVSAMAQESTLQEVLLLDESVKGQSDSKADWVKNRLGHLSKLKCLVTDQKLNKAQEGKGNRWSSTTMKLGIVFIWYDLGNILNLFYFYSNGDL</sequence>
<proteinExistence type="predicted"/>
<evidence type="ECO:0000256" key="1">
    <source>
        <dbReference type="SAM" id="MobiDB-lite"/>
    </source>
</evidence>
<feature type="region of interest" description="Disordered" evidence="1">
    <location>
        <begin position="1"/>
        <end position="26"/>
    </location>
</feature>
<organism evidence="2 3">
    <name type="scientific">Strigamia maritima</name>
    <name type="common">European centipede</name>
    <name type="synonym">Geophilus maritimus</name>
    <dbReference type="NCBI Taxonomy" id="126957"/>
    <lineage>
        <taxon>Eukaryota</taxon>
        <taxon>Metazoa</taxon>
        <taxon>Ecdysozoa</taxon>
        <taxon>Arthropoda</taxon>
        <taxon>Myriapoda</taxon>
        <taxon>Chilopoda</taxon>
        <taxon>Pleurostigmophora</taxon>
        <taxon>Geophilomorpha</taxon>
        <taxon>Linotaeniidae</taxon>
        <taxon>Strigamia</taxon>
    </lineage>
</organism>
<dbReference type="Proteomes" id="UP000014500">
    <property type="component" value="Unassembled WGS sequence"/>
</dbReference>
<reference evidence="2" key="2">
    <citation type="submission" date="2015-02" db="UniProtKB">
        <authorList>
            <consortium name="EnsemblMetazoa"/>
        </authorList>
    </citation>
    <scope>IDENTIFICATION</scope>
</reference>
<dbReference type="HOGENOM" id="CLU_428524_0_0_1"/>
<accession>T1J2T9</accession>